<dbReference type="Pfam" id="PF06703">
    <property type="entry name" value="SPC25"/>
    <property type="match status" value="1"/>
</dbReference>
<dbReference type="InterPro" id="IPR009582">
    <property type="entry name" value="Spc2/SPCS2"/>
</dbReference>
<comment type="subcellular location">
    <subcellularLocation>
        <location evidence="1 9">Endoplasmic reticulum membrane</location>
        <topology evidence="1 9">Multi-pass membrane protein</topology>
    </subcellularLocation>
</comment>
<dbReference type="PANTHER" id="PTHR13085">
    <property type="entry name" value="MICROSOMAL SIGNAL PEPTIDASE 25 KDA SUBUNIT"/>
    <property type="match status" value="1"/>
</dbReference>
<dbReference type="WBParaSite" id="SRAE_2000352600.1">
    <property type="protein sequence ID" value="SRAE_2000352600.1"/>
    <property type="gene ID" value="WBGene00263748"/>
</dbReference>
<dbReference type="GeneID" id="36381241"/>
<reference evidence="10 11" key="1">
    <citation type="submission" date="2014-09" db="EMBL/GenBank/DDBJ databases">
        <authorList>
            <person name="Martin A.A."/>
        </authorList>
    </citation>
    <scope>NUCLEOTIDE SEQUENCE</scope>
    <source>
        <strain evidence="11">ED321</strain>
        <strain evidence="10">ED321 Heterogonic</strain>
    </source>
</reference>
<keyword evidence="6 9" id="KW-1133">Transmembrane helix</keyword>
<feature type="transmembrane region" description="Helical" evidence="9">
    <location>
        <begin position="86"/>
        <end position="107"/>
    </location>
</feature>
<dbReference type="EMBL" id="LN609529">
    <property type="protein sequence ID" value="CEF68871.1"/>
    <property type="molecule type" value="Genomic_DNA"/>
</dbReference>
<dbReference type="OrthoDB" id="29558at2759"/>
<accession>A0A090LGD9</accession>
<keyword evidence="11" id="KW-1185">Reference proteome</keyword>
<evidence type="ECO:0000256" key="6">
    <source>
        <dbReference type="ARBA" id="ARBA00022989"/>
    </source>
</evidence>
<keyword evidence="7 9" id="KW-0472">Membrane</keyword>
<dbReference type="CTD" id="36381241"/>
<feature type="transmembrane region" description="Helical" evidence="9">
    <location>
        <begin position="56"/>
        <end position="74"/>
    </location>
</feature>
<evidence type="ECO:0000313" key="10">
    <source>
        <dbReference type="EMBL" id="CEF68871.1"/>
    </source>
</evidence>
<evidence type="ECO:0000313" key="11">
    <source>
        <dbReference type="Proteomes" id="UP000035682"/>
    </source>
</evidence>
<evidence type="ECO:0000256" key="7">
    <source>
        <dbReference type="ARBA" id="ARBA00023136"/>
    </source>
</evidence>
<evidence type="ECO:0000256" key="2">
    <source>
        <dbReference type="ARBA" id="ARBA00007324"/>
    </source>
</evidence>
<dbReference type="WormBase" id="SRAE_2000352600">
    <property type="protein sequence ID" value="SRP05487"/>
    <property type="gene ID" value="WBGene00263748"/>
</dbReference>
<sequence>MTETEQKLLENEQNKDDVVKVSKWDGPTVRMTLNDVVRKEISRKFPWTERHVITDVKLLISFISVIFAGYCCYYDWYNSYPKSKMVITVCAPSYFILMGVLWLYTYFVEGNAFYYGVEKTGKNGKKVGYWTVASEMGKYDDKYTLIITYKQGESTGTYKITKSVGSYITEEGQVIPEKIAADICKLVNDASSNDKEK</sequence>
<dbReference type="GO" id="GO:0006465">
    <property type="term" value="P:signal peptide processing"/>
    <property type="evidence" value="ECO:0007669"/>
    <property type="project" value="UniProtKB-UniRule"/>
</dbReference>
<evidence type="ECO:0000256" key="3">
    <source>
        <dbReference type="ARBA" id="ARBA00017057"/>
    </source>
</evidence>
<proteinExistence type="inferred from homology"/>
<evidence type="ECO:0000256" key="5">
    <source>
        <dbReference type="ARBA" id="ARBA00022824"/>
    </source>
</evidence>
<dbReference type="eggNOG" id="KOG4072">
    <property type="taxonomic scope" value="Eukaryota"/>
</dbReference>
<evidence type="ECO:0000313" key="12">
    <source>
        <dbReference type="WBParaSite" id="SRAE_2000352600.1"/>
    </source>
</evidence>
<comment type="similarity">
    <text evidence="2 9">Belongs to the SPCS2 family.</text>
</comment>
<comment type="function">
    <text evidence="8 9">Component of the signal peptidase complex (SPC) which catalyzes the cleavage of N-terminal signal sequences from nascent proteins as they are translocated into the lumen of the endoplasmic reticulum. Enhances the enzymatic activity of SPC and facilitates the interactions between different components of the translocation site.</text>
</comment>
<evidence type="ECO:0000256" key="4">
    <source>
        <dbReference type="ARBA" id="ARBA00022692"/>
    </source>
</evidence>
<organism evidence="10">
    <name type="scientific">Strongyloides ratti</name>
    <name type="common">Parasitic roundworm</name>
    <dbReference type="NCBI Taxonomy" id="34506"/>
    <lineage>
        <taxon>Eukaryota</taxon>
        <taxon>Metazoa</taxon>
        <taxon>Ecdysozoa</taxon>
        <taxon>Nematoda</taxon>
        <taxon>Chromadorea</taxon>
        <taxon>Rhabditida</taxon>
        <taxon>Tylenchina</taxon>
        <taxon>Panagrolaimomorpha</taxon>
        <taxon>Strongyloidoidea</taxon>
        <taxon>Strongyloididae</taxon>
        <taxon>Strongyloides</taxon>
    </lineage>
</organism>
<dbReference type="OMA" id="INKWDGT"/>
<evidence type="ECO:0000256" key="1">
    <source>
        <dbReference type="ARBA" id="ARBA00004477"/>
    </source>
</evidence>
<gene>
    <name evidence="10 12 13" type="ORF">SRAE_2000352600</name>
</gene>
<dbReference type="RefSeq" id="XP_024508071.1">
    <property type="nucleotide sequence ID" value="XM_024654728.1"/>
</dbReference>
<evidence type="ECO:0000256" key="9">
    <source>
        <dbReference type="RuleBase" id="RU368033"/>
    </source>
</evidence>
<dbReference type="GO" id="GO:0045047">
    <property type="term" value="P:protein targeting to ER"/>
    <property type="evidence" value="ECO:0007669"/>
    <property type="project" value="TreeGrafter"/>
</dbReference>
<dbReference type="PANTHER" id="PTHR13085:SF0">
    <property type="entry name" value="SIGNAL PEPTIDASE COMPLEX SUBUNIT 2"/>
    <property type="match status" value="1"/>
</dbReference>
<dbReference type="GO" id="GO:0005787">
    <property type="term" value="C:signal peptidase complex"/>
    <property type="evidence" value="ECO:0007669"/>
    <property type="project" value="UniProtKB-UniRule"/>
</dbReference>
<dbReference type="Proteomes" id="UP000035682">
    <property type="component" value="Unplaced"/>
</dbReference>
<keyword evidence="4 9" id="KW-0812">Transmembrane</keyword>
<evidence type="ECO:0000313" key="13">
    <source>
        <dbReference type="WormBase" id="SRAE_2000352600"/>
    </source>
</evidence>
<dbReference type="AlphaFoldDB" id="A0A090LGD9"/>
<dbReference type="GO" id="GO:0008233">
    <property type="term" value="F:peptidase activity"/>
    <property type="evidence" value="ECO:0007669"/>
    <property type="project" value="UniProtKB-UniRule"/>
</dbReference>
<keyword evidence="5 9" id="KW-0256">Endoplasmic reticulum</keyword>
<evidence type="ECO:0000256" key="8">
    <source>
        <dbReference type="ARBA" id="ARBA00045608"/>
    </source>
</evidence>
<protein>
    <recommendedName>
        <fullName evidence="3 9">Signal peptidase complex subunit 2</fullName>
    </recommendedName>
</protein>
<dbReference type="STRING" id="34506.A0A090LGD9"/>
<name>A0A090LGD9_STRRB</name>
<reference evidence="12" key="2">
    <citation type="submission" date="2020-12" db="UniProtKB">
        <authorList>
            <consortium name="WormBaseParasite"/>
        </authorList>
    </citation>
    <scope>IDENTIFICATION</scope>
</reference>